<organism evidence="10 11">
    <name type="scientific">Agathobaculum faecis</name>
    <dbReference type="NCBI Taxonomy" id="2763013"/>
    <lineage>
        <taxon>Bacteria</taxon>
        <taxon>Bacillati</taxon>
        <taxon>Bacillota</taxon>
        <taxon>Clostridia</taxon>
        <taxon>Eubacteriales</taxon>
        <taxon>Butyricicoccaceae</taxon>
        <taxon>Agathobaculum</taxon>
    </lineage>
</organism>
<gene>
    <name evidence="7 10" type="primary">rsmA</name>
    <name evidence="7" type="synonym">ksgA</name>
    <name evidence="10" type="ORF">H8S45_10890</name>
</gene>
<evidence type="ECO:0000256" key="2">
    <source>
        <dbReference type="ARBA" id="ARBA00022552"/>
    </source>
</evidence>
<dbReference type="InterPro" id="IPR001737">
    <property type="entry name" value="KsgA/Erm"/>
</dbReference>
<dbReference type="PANTHER" id="PTHR11727">
    <property type="entry name" value="DIMETHYLADENOSINE TRANSFERASE"/>
    <property type="match status" value="1"/>
</dbReference>
<dbReference type="EMBL" id="JACOPL010000009">
    <property type="protein sequence ID" value="MBC5725961.1"/>
    <property type="molecule type" value="Genomic_DNA"/>
</dbReference>
<comment type="subcellular location">
    <subcellularLocation>
        <location evidence="7">Cytoplasm</location>
    </subcellularLocation>
</comment>
<feature type="domain" description="Ribosomal RNA adenine methylase transferase N-terminal" evidence="9">
    <location>
        <begin position="34"/>
        <end position="208"/>
    </location>
</feature>
<dbReference type="FunFam" id="3.40.50.150:FF:000023">
    <property type="entry name" value="Ribosomal RNA small subunit methyltransferase A"/>
    <property type="match status" value="1"/>
</dbReference>
<dbReference type="InterPro" id="IPR029063">
    <property type="entry name" value="SAM-dependent_MTases_sf"/>
</dbReference>
<dbReference type="GO" id="GO:0003723">
    <property type="term" value="F:RNA binding"/>
    <property type="evidence" value="ECO:0007669"/>
    <property type="project" value="UniProtKB-UniRule"/>
</dbReference>
<dbReference type="RefSeq" id="WP_054327343.1">
    <property type="nucleotide sequence ID" value="NZ_JACOPL010000009.1"/>
</dbReference>
<dbReference type="Pfam" id="PF00398">
    <property type="entry name" value="RrnaAD"/>
    <property type="match status" value="1"/>
</dbReference>
<dbReference type="NCBIfam" id="TIGR00755">
    <property type="entry name" value="ksgA"/>
    <property type="match status" value="1"/>
</dbReference>
<evidence type="ECO:0000256" key="6">
    <source>
        <dbReference type="ARBA" id="ARBA00022884"/>
    </source>
</evidence>
<feature type="binding site" evidence="7 8">
    <location>
        <position position="54"/>
    </location>
    <ligand>
        <name>S-adenosyl-L-methionine</name>
        <dbReference type="ChEBI" id="CHEBI:59789"/>
    </ligand>
</feature>
<feature type="binding site" evidence="7 8">
    <location>
        <position position="100"/>
    </location>
    <ligand>
        <name>S-adenosyl-L-methionine</name>
        <dbReference type="ChEBI" id="CHEBI:59789"/>
    </ligand>
</feature>
<dbReference type="PANTHER" id="PTHR11727:SF7">
    <property type="entry name" value="DIMETHYLADENOSINE TRANSFERASE-RELATED"/>
    <property type="match status" value="1"/>
</dbReference>
<keyword evidence="1 7" id="KW-0963">Cytoplasm</keyword>
<dbReference type="GO" id="GO:0005829">
    <property type="term" value="C:cytosol"/>
    <property type="evidence" value="ECO:0007669"/>
    <property type="project" value="TreeGrafter"/>
</dbReference>
<accession>A0A923LX04</accession>
<evidence type="ECO:0000256" key="7">
    <source>
        <dbReference type="HAMAP-Rule" id="MF_00607"/>
    </source>
</evidence>
<evidence type="ECO:0000256" key="8">
    <source>
        <dbReference type="PROSITE-ProRule" id="PRU01026"/>
    </source>
</evidence>
<feature type="binding site" evidence="7 8">
    <location>
        <position position="75"/>
    </location>
    <ligand>
        <name>S-adenosyl-L-methionine</name>
        <dbReference type="ChEBI" id="CHEBI:59789"/>
    </ligand>
</feature>
<comment type="catalytic activity">
    <reaction evidence="7">
        <text>adenosine(1518)/adenosine(1519) in 16S rRNA + 4 S-adenosyl-L-methionine = N(6)-dimethyladenosine(1518)/N(6)-dimethyladenosine(1519) in 16S rRNA + 4 S-adenosyl-L-homocysteine + 4 H(+)</text>
        <dbReference type="Rhea" id="RHEA:19609"/>
        <dbReference type="Rhea" id="RHEA-COMP:10232"/>
        <dbReference type="Rhea" id="RHEA-COMP:10233"/>
        <dbReference type="ChEBI" id="CHEBI:15378"/>
        <dbReference type="ChEBI" id="CHEBI:57856"/>
        <dbReference type="ChEBI" id="CHEBI:59789"/>
        <dbReference type="ChEBI" id="CHEBI:74411"/>
        <dbReference type="ChEBI" id="CHEBI:74493"/>
        <dbReference type="EC" id="2.1.1.182"/>
    </reaction>
</comment>
<dbReference type="AlphaFoldDB" id="A0A923LX04"/>
<dbReference type="SMART" id="SM00650">
    <property type="entry name" value="rADc"/>
    <property type="match status" value="1"/>
</dbReference>
<evidence type="ECO:0000313" key="10">
    <source>
        <dbReference type="EMBL" id="MBC5725961.1"/>
    </source>
</evidence>
<proteinExistence type="inferred from homology"/>
<feature type="binding site" evidence="7 8">
    <location>
        <position position="29"/>
    </location>
    <ligand>
        <name>S-adenosyl-L-methionine</name>
        <dbReference type="ChEBI" id="CHEBI:59789"/>
    </ligand>
</feature>
<dbReference type="InterPro" id="IPR020598">
    <property type="entry name" value="rRNA_Ade_methylase_Trfase_N"/>
</dbReference>
<dbReference type="InterPro" id="IPR023165">
    <property type="entry name" value="rRNA_Ade_diMease-like_C"/>
</dbReference>
<keyword evidence="5 7" id="KW-0949">S-adenosyl-L-methionine</keyword>
<dbReference type="HAMAP" id="MF_00607">
    <property type="entry name" value="16SrRNA_methyltr_A"/>
    <property type="match status" value="1"/>
</dbReference>
<feature type="binding site" evidence="7 8">
    <location>
        <position position="124"/>
    </location>
    <ligand>
        <name>S-adenosyl-L-methionine</name>
        <dbReference type="ChEBI" id="CHEBI:59789"/>
    </ligand>
</feature>
<dbReference type="PROSITE" id="PS01131">
    <property type="entry name" value="RRNA_A_DIMETH"/>
    <property type="match status" value="1"/>
</dbReference>
<evidence type="ECO:0000256" key="4">
    <source>
        <dbReference type="ARBA" id="ARBA00022679"/>
    </source>
</evidence>
<keyword evidence="4 7" id="KW-0808">Transferase</keyword>
<dbReference type="Proteomes" id="UP000606499">
    <property type="component" value="Unassembled WGS sequence"/>
</dbReference>
<dbReference type="EC" id="2.1.1.182" evidence="7"/>
<dbReference type="Gene3D" id="1.10.8.100">
    <property type="entry name" value="Ribosomal RNA adenine dimethylase-like, domain 2"/>
    <property type="match status" value="1"/>
</dbReference>
<sequence length="289" mass="31150">MNLCDIDTIRAVLGRHGFRFSKSLGQNFLTDETVPRRIAEMSGAGETGNAVEIGPGMGCLTAELCRRADRVVAVELDRALLPVLGETLAGYDNFEVVQGDVLQIDLAALCREKFGEAQAVACANLPYYITTPAITALLESGAFQKITVMVQKEVAQRICAAPGTAAYSAFSIYVQYHAEAALLFDVPADCFVPKPKVDSAVIQLTPRTQPPVAVRNEKLYFALVRAAFNMRRKTLVNALGPVLGSAMGKEEITELIQSVGLDARVRGERLSLAEYAALSNAAEGRLKGR</sequence>
<evidence type="ECO:0000313" key="11">
    <source>
        <dbReference type="Proteomes" id="UP000606499"/>
    </source>
</evidence>
<evidence type="ECO:0000256" key="3">
    <source>
        <dbReference type="ARBA" id="ARBA00022603"/>
    </source>
</evidence>
<keyword evidence="6 7" id="KW-0694">RNA-binding</keyword>
<dbReference type="SUPFAM" id="SSF53335">
    <property type="entry name" value="S-adenosyl-L-methionine-dependent methyltransferases"/>
    <property type="match status" value="1"/>
</dbReference>
<protein>
    <recommendedName>
        <fullName evidence="7">Ribosomal RNA small subunit methyltransferase A</fullName>
        <ecNumber evidence="7">2.1.1.182</ecNumber>
    </recommendedName>
    <alternativeName>
        <fullName evidence="7">16S rRNA (adenine(1518)-N(6)/adenine(1519)-N(6))-dimethyltransferase</fullName>
    </alternativeName>
    <alternativeName>
        <fullName evidence="7">16S rRNA dimethyladenosine transferase</fullName>
    </alternativeName>
    <alternativeName>
        <fullName evidence="7">16S rRNA dimethylase</fullName>
    </alternativeName>
    <alternativeName>
        <fullName evidence="7">S-adenosylmethionine-6-N', N'-adenosyl(rRNA) dimethyltransferase</fullName>
    </alternativeName>
</protein>
<comment type="caution">
    <text evidence="10">The sequence shown here is derived from an EMBL/GenBank/DDBJ whole genome shotgun (WGS) entry which is preliminary data.</text>
</comment>
<keyword evidence="2 7" id="KW-0698">rRNA processing</keyword>
<keyword evidence="11" id="KW-1185">Reference proteome</keyword>
<evidence type="ECO:0000256" key="5">
    <source>
        <dbReference type="ARBA" id="ARBA00022691"/>
    </source>
</evidence>
<comment type="function">
    <text evidence="7">Specifically dimethylates two adjacent adenosines (A1518 and A1519) in the loop of a conserved hairpin near the 3'-end of 16S rRNA in the 30S particle. May play a critical role in biogenesis of 30S subunits.</text>
</comment>
<dbReference type="PROSITE" id="PS51689">
    <property type="entry name" value="SAM_RNA_A_N6_MT"/>
    <property type="match status" value="1"/>
</dbReference>
<evidence type="ECO:0000256" key="1">
    <source>
        <dbReference type="ARBA" id="ARBA00022490"/>
    </source>
</evidence>
<reference evidence="10" key="1">
    <citation type="submission" date="2020-08" db="EMBL/GenBank/DDBJ databases">
        <title>Genome public.</title>
        <authorList>
            <person name="Liu C."/>
            <person name="Sun Q."/>
        </authorList>
    </citation>
    <scope>NUCLEOTIDE SEQUENCE</scope>
    <source>
        <strain evidence="10">NSJ-28</strain>
    </source>
</reference>
<dbReference type="Gene3D" id="3.40.50.150">
    <property type="entry name" value="Vaccinia Virus protein VP39"/>
    <property type="match status" value="1"/>
</dbReference>
<dbReference type="InterPro" id="IPR011530">
    <property type="entry name" value="rRNA_adenine_dimethylase"/>
</dbReference>
<evidence type="ECO:0000259" key="9">
    <source>
        <dbReference type="SMART" id="SM00650"/>
    </source>
</evidence>
<feature type="binding site" evidence="7 8">
    <location>
        <position position="27"/>
    </location>
    <ligand>
        <name>S-adenosyl-L-methionine</name>
        <dbReference type="ChEBI" id="CHEBI:59789"/>
    </ligand>
</feature>
<keyword evidence="3 7" id="KW-0489">Methyltransferase</keyword>
<comment type="similarity">
    <text evidence="7">Belongs to the class I-like SAM-binding methyltransferase superfamily. rRNA adenine N(6)-methyltransferase family. RsmA subfamily.</text>
</comment>
<dbReference type="GO" id="GO:0052908">
    <property type="term" value="F:16S rRNA (adenine(1518)-N(6)/adenine(1519)-N(6))-dimethyltransferase activity"/>
    <property type="evidence" value="ECO:0007669"/>
    <property type="project" value="UniProtKB-EC"/>
</dbReference>
<name>A0A923LX04_9FIRM</name>
<dbReference type="InterPro" id="IPR020596">
    <property type="entry name" value="rRNA_Ade_Mease_Trfase_CS"/>
</dbReference>